<dbReference type="Gene3D" id="3.40.50.150">
    <property type="entry name" value="Vaccinia Virus protein VP39"/>
    <property type="match status" value="1"/>
</dbReference>
<dbReference type="PROSITE" id="PS51682">
    <property type="entry name" value="SAM_OMT_I"/>
    <property type="match status" value="1"/>
</dbReference>
<name>A0A5C6AA85_9BACT</name>
<proteinExistence type="predicted"/>
<dbReference type="Proteomes" id="UP000317421">
    <property type="component" value="Unassembled WGS sequence"/>
</dbReference>
<dbReference type="InterPro" id="IPR050362">
    <property type="entry name" value="Cation-dep_OMT"/>
</dbReference>
<organism evidence="4 5">
    <name type="scientific">Botrimarina colliarenosi</name>
    <dbReference type="NCBI Taxonomy" id="2528001"/>
    <lineage>
        <taxon>Bacteria</taxon>
        <taxon>Pseudomonadati</taxon>
        <taxon>Planctomycetota</taxon>
        <taxon>Planctomycetia</taxon>
        <taxon>Pirellulales</taxon>
        <taxon>Lacipirellulaceae</taxon>
        <taxon>Botrimarina</taxon>
    </lineage>
</organism>
<dbReference type="AlphaFoldDB" id="A0A5C6AA85"/>
<dbReference type="PANTHER" id="PTHR10509:SF14">
    <property type="entry name" value="CAFFEOYL-COA O-METHYLTRANSFERASE 3-RELATED"/>
    <property type="match status" value="1"/>
</dbReference>
<dbReference type="InterPro" id="IPR029063">
    <property type="entry name" value="SAM-dependent_MTases_sf"/>
</dbReference>
<evidence type="ECO:0000256" key="2">
    <source>
        <dbReference type="ARBA" id="ARBA00022679"/>
    </source>
</evidence>
<evidence type="ECO:0000313" key="4">
    <source>
        <dbReference type="EMBL" id="TWT95233.1"/>
    </source>
</evidence>
<reference evidence="4 5" key="1">
    <citation type="submission" date="2019-02" db="EMBL/GenBank/DDBJ databases">
        <title>Deep-cultivation of Planctomycetes and their phenomic and genomic characterization uncovers novel biology.</title>
        <authorList>
            <person name="Wiegand S."/>
            <person name="Jogler M."/>
            <person name="Boedeker C."/>
            <person name="Pinto D."/>
            <person name="Vollmers J."/>
            <person name="Rivas-Marin E."/>
            <person name="Kohn T."/>
            <person name="Peeters S.H."/>
            <person name="Heuer A."/>
            <person name="Rast P."/>
            <person name="Oberbeckmann S."/>
            <person name="Bunk B."/>
            <person name="Jeske O."/>
            <person name="Meyerdierks A."/>
            <person name="Storesund J.E."/>
            <person name="Kallscheuer N."/>
            <person name="Luecker S."/>
            <person name="Lage O.M."/>
            <person name="Pohl T."/>
            <person name="Merkel B.J."/>
            <person name="Hornburger P."/>
            <person name="Mueller R.-W."/>
            <person name="Bruemmer F."/>
            <person name="Labrenz M."/>
            <person name="Spormann A.M."/>
            <person name="Op Den Camp H."/>
            <person name="Overmann J."/>
            <person name="Amann R."/>
            <person name="Jetten M.S.M."/>
            <person name="Mascher T."/>
            <person name="Medema M.H."/>
            <person name="Devos D.P."/>
            <person name="Kaster A.-K."/>
            <person name="Ovreas L."/>
            <person name="Rohde M."/>
            <person name="Galperin M.Y."/>
            <person name="Jogler C."/>
        </authorList>
    </citation>
    <scope>NUCLEOTIDE SEQUENCE [LARGE SCALE GENOMIC DNA]</scope>
    <source>
        <strain evidence="4 5">Pla108</strain>
    </source>
</reference>
<protein>
    <submittedName>
        <fullName evidence="4">Putative O-methyltransferase</fullName>
        <ecNumber evidence="4">2.1.1.-</ecNumber>
    </submittedName>
</protein>
<dbReference type="GO" id="GO:0008757">
    <property type="term" value="F:S-adenosylmethionine-dependent methyltransferase activity"/>
    <property type="evidence" value="ECO:0007669"/>
    <property type="project" value="TreeGrafter"/>
</dbReference>
<evidence type="ECO:0000256" key="3">
    <source>
        <dbReference type="ARBA" id="ARBA00022691"/>
    </source>
</evidence>
<sequence length="221" mass="23581">MANDVWTSVDDYLAPRLVKQDGALEAARAASVAAGLPEIAVTPVQGKLLQVLAKTVAAKHVLEIGTLGGYSTIWLARSVAEGGRVVTLEADPHHAQVAQQNLENAGVADRVDLRVGKAIESLPVLEQEGAGPFDFVFIDADKPSIPDYFRWALKLTRPGSLIVVDNVVRKGKLADSESRDDAVLGCRRLVELLENESRVCATVLQTVGEKGHDGMALAVVL</sequence>
<accession>A0A5C6AA85</accession>
<keyword evidence="2 4" id="KW-0808">Transferase</keyword>
<dbReference type="InterPro" id="IPR002935">
    <property type="entry name" value="SAM_O-MeTrfase"/>
</dbReference>
<dbReference type="EC" id="2.1.1.-" evidence="4"/>
<dbReference type="Pfam" id="PF01596">
    <property type="entry name" value="Methyltransf_3"/>
    <property type="match status" value="1"/>
</dbReference>
<evidence type="ECO:0000256" key="1">
    <source>
        <dbReference type="ARBA" id="ARBA00022603"/>
    </source>
</evidence>
<comment type="caution">
    <text evidence="4">The sequence shown here is derived from an EMBL/GenBank/DDBJ whole genome shotgun (WGS) entry which is preliminary data.</text>
</comment>
<keyword evidence="3" id="KW-0949">S-adenosyl-L-methionine</keyword>
<keyword evidence="1 4" id="KW-0489">Methyltransferase</keyword>
<dbReference type="SUPFAM" id="SSF53335">
    <property type="entry name" value="S-adenosyl-L-methionine-dependent methyltransferases"/>
    <property type="match status" value="1"/>
</dbReference>
<dbReference type="GO" id="GO:0032259">
    <property type="term" value="P:methylation"/>
    <property type="evidence" value="ECO:0007669"/>
    <property type="project" value="UniProtKB-KW"/>
</dbReference>
<dbReference type="CDD" id="cd02440">
    <property type="entry name" value="AdoMet_MTases"/>
    <property type="match status" value="1"/>
</dbReference>
<dbReference type="OrthoDB" id="9799672at2"/>
<dbReference type="EMBL" id="SJPR01000005">
    <property type="protein sequence ID" value="TWT95233.1"/>
    <property type="molecule type" value="Genomic_DNA"/>
</dbReference>
<dbReference type="RefSeq" id="WP_146446090.1">
    <property type="nucleotide sequence ID" value="NZ_SJPR01000005.1"/>
</dbReference>
<gene>
    <name evidence="4" type="ORF">Pla108_33760</name>
</gene>
<evidence type="ECO:0000313" key="5">
    <source>
        <dbReference type="Proteomes" id="UP000317421"/>
    </source>
</evidence>
<keyword evidence="5" id="KW-1185">Reference proteome</keyword>
<dbReference type="GO" id="GO:0008171">
    <property type="term" value="F:O-methyltransferase activity"/>
    <property type="evidence" value="ECO:0007669"/>
    <property type="project" value="InterPro"/>
</dbReference>
<dbReference type="PANTHER" id="PTHR10509">
    <property type="entry name" value="O-METHYLTRANSFERASE-RELATED"/>
    <property type="match status" value="1"/>
</dbReference>